<feature type="compositionally biased region" description="Basic residues" evidence="1">
    <location>
        <begin position="1"/>
        <end position="10"/>
    </location>
</feature>
<sequence length="126" mass="14487">MKGQRPHRLHSYPLGDSRQHKQAKTIEDTGGELESCVIQYLGQHAPVLLSQVSRHKRTLKSSSVALATHSLPPRYRQGRPRNNIQLRLTSFYSNFTPARRPLGHWPIWSENCPQNDVHRCPLLYAI</sequence>
<proteinExistence type="predicted"/>
<protein>
    <submittedName>
        <fullName evidence="2">Uncharacterized protein</fullName>
    </submittedName>
</protein>
<reference evidence="2" key="1">
    <citation type="journal article" date="2023" name="G3 (Bethesda)">
        <title>A reference genome for the long-term kleptoplast-retaining sea slug Elysia crispata morphotype clarki.</title>
        <authorList>
            <person name="Eastman K.E."/>
            <person name="Pendleton A.L."/>
            <person name="Shaikh M.A."/>
            <person name="Suttiyut T."/>
            <person name="Ogas R."/>
            <person name="Tomko P."/>
            <person name="Gavelis G."/>
            <person name="Widhalm J.R."/>
            <person name="Wisecaver J.H."/>
        </authorList>
    </citation>
    <scope>NUCLEOTIDE SEQUENCE</scope>
    <source>
        <strain evidence="2">ECLA1</strain>
    </source>
</reference>
<accession>A0AAE0Y6D9</accession>
<dbReference type="EMBL" id="JAWDGP010006844">
    <property type="protein sequence ID" value="KAK3734627.1"/>
    <property type="molecule type" value="Genomic_DNA"/>
</dbReference>
<name>A0AAE0Y6D9_9GAST</name>
<evidence type="ECO:0000313" key="3">
    <source>
        <dbReference type="Proteomes" id="UP001283361"/>
    </source>
</evidence>
<dbReference type="AlphaFoldDB" id="A0AAE0Y6D9"/>
<dbReference type="Proteomes" id="UP001283361">
    <property type="component" value="Unassembled WGS sequence"/>
</dbReference>
<comment type="caution">
    <text evidence="2">The sequence shown here is derived from an EMBL/GenBank/DDBJ whole genome shotgun (WGS) entry which is preliminary data.</text>
</comment>
<keyword evidence="3" id="KW-1185">Reference proteome</keyword>
<feature type="region of interest" description="Disordered" evidence="1">
    <location>
        <begin position="1"/>
        <end position="28"/>
    </location>
</feature>
<evidence type="ECO:0000256" key="1">
    <source>
        <dbReference type="SAM" id="MobiDB-lite"/>
    </source>
</evidence>
<organism evidence="2 3">
    <name type="scientific">Elysia crispata</name>
    <name type="common">lettuce slug</name>
    <dbReference type="NCBI Taxonomy" id="231223"/>
    <lineage>
        <taxon>Eukaryota</taxon>
        <taxon>Metazoa</taxon>
        <taxon>Spiralia</taxon>
        <taxon>Lophotrochozoa</taxon>
        <taxon>Mollusca</taxon>
        <taxon>Gastropoda</taxon>
        <taxon>Heterobranchia</taxon>
        <taxon>Euthyneura</taxon>
        <taxon>Panpulmonata</taxon>
        <taxon>Sacoglossa</taxon>
        <taxon>Placobranchoidea</taxon>
        <taxon>Plakobranchidae</taxon>
        <taxon>Elysia</taxon>
    </lineage>
</organism>
<evidence type="ECO:0000313" key="2">
    <source>
        <dbReference type="EMBL" id="KAK3734627.1"/>
    </source>
</evidence>
<gene>
    <name evidence="2" type="ORF">RRG08_003534</name>
</gene>